<name>A0ABP6G604_9ACTN</name>
<gene>
    <name evidence="1" type="ORF">GCM10010315_30310</name>
</gene>
<keyword evidence="2" id="KW-1185">Reference proteome</keyword>
<evidence type="ECO:0000313" key="1">
    <source>
        <dbReference type="EMBL" id="GAA2717348.1"/>
    </source>
</evidence>
<accession>A0ABP6G604</accession>
<dbReference type="EMBL" id="BAAASL010000010">
    <property type="protein sequence ID" value="GAA2717348.1"/>
    <property type="molecule type" value="Genomic_DNA"/>
</dbReference>
<proteinExistence type="predicted"/>
<comment type="caution">
    <text evidence="1">The sequence shown here is derived from an EMBL/GenBank/DDBJ whole genome shotgun (WGS) entry which is preliminary data.</text>
</comment>
<reference evidence="2" key="1">
    <citation type="journal article" date="2019" name="Int. J. Syst. Evol. Microbiol.">
        <title>The Global Catalogue of Microorganisms (GCM) 10K type strain sequencing project: providing services to taxonomists for standard genome sequencing and annotation.</title>
        <authorList>
            <consortium name="The Broad Institute Genomics Platform"/>
            <consortium name="The Broad Institute Genome Sequencing Center for Infectious Disease"/>
            <person name="Wu L."/>
            <person name="Ma J."/>
        </authorList>
    </citation>
    <scope>NUCLEOTIDE SEQUENCE [LARGE SCALE GENOMIC DNA]</scope>
    <source>
        <strain evidence="2">JCM 4542</strain>
    </source>
</reference>
<dbReference type="Proteomes" id="UP001500886">
    <property type="component" value="Unassembled WGS sequence"/>
</dbReference>
<evidence type="ECO:0000313" key="2">
    <source>
        <dbReference type="Proteomes" id="UP001500886"/>
    </source>
</evidence>
<organism evidence="1 2">
    <name type="scientific">Streptomyces luteosporeus</name>
    <dbReference type="NCBI Taxonomy" id="173856"/>
    <lineage>
        <taxon>Bacteria</taxon>
        <taxon>Bacillati</taxon>
        <taxon>Actinomycetota</taxon>
        <taxon>Actinomycetes</taxon>
        <taxon>Kitasatosporales</taxon>
        <taxon>Streptomycetaceae</taxon>
        <taxon>Streptomyces</taxon>
    </lineage>
</organism>
<sequence>MFGVLGVPWHEDAGERAAAAARLWMAPEHGRTVIPCTPAQRGRALALVGEMGLLEAVGPEAGAVFGETVLVAGLWTANERRLRLVRRLREEHGCRLGPVTLWCGQRLREERDGSLEDILGRLAAADPQLLRHPWVRAELARDPQDGNRWERPFATEYELAIAAALIVFGPALVSTARHPATGPATVAGIPPRTVLWERLSTAEGLELTVLNAAARHRPQGPPRHTTASCAEEWLAHLPPATGTHVLVVTGNPHTERTLGDITRVARAAGRGDLSLHPAGNGAPERPWRLELCLGEVARLLYNDAVHTGVVPLVSAAARRA</sequence>
<protein>
    <submittedName>
        <fullName evidence="1">Uncharacterized protein</fullName>
    </submittedName>
</protein>